<evidence type="ECO:0000256" key="3">
    <source>
        <dbReference type="ARBA" id="ARBA00022692"/>
    </source>
</evidence>
<feature type="domain" description="SSD" evidence="8">
    <location>
        <begin position="300"/>
        <end position="461"/>
    </location>
</feature>
<feature type="transmembrane region" description="Helical" evidence="7">
    <location>
        <begin position="329"/>
        <end position="350"/>
    </location>
</feature>
<feature type="transmembrane region" description="Helical" evidence="7">
    <location>
        <begin position="818"/>
        <end position="841"/>
    </location>
</feature>
<accession>A0A7M5XCD6</accession>
<organism evidence="9 10">
    <name type="scientific">Clytia hemisphaerica</name>
    <dbReference type="NCBI Taxonomy" id="252671"/>
    <lineage>
        <taxon>Eukaryota</taxon>
        <taxon>Metazoa</taxon>
        <taxon>Cnidaria</taxon>
        <taxon>Hydrozoa</taxon>
        <taxon>Hydroidolina</taxon>
        <taxon>Leptothecata</taxon>
        <taxon>Obeliida</taxon>
        <taxon>Clytiidae</taxon>
        <taxon>Clytia</taxon>
    </lineage>
</organism>
<evidence type="ECO:0000256" key="6">
    <source>
        <dbReference type="SAM" id="MobiDB-lite"/>
    </source>
</evidence>
<feature type="transmembrane region" description="Helical" evidence="7">
    <location>
        <begin position="65"/>
        <end position="84"/>
    </location>
</feature>
<feature type="transmembrane region" description="Helical" evidence="7">
    <location>
        <begin position="847"/>
        <end position="870"/>
    </location>
</feature>
<dbReference type="SUPFAM" id="SSF82866">
    <property type="entry name" value="Multidrug efflux transporter AcrB transmembrane domain"/>
    <property type="match status" value="2"/>
</dbReference>
<evidence type="ECO:0000256" key="1">
    <source>
        <dbReference type="ARBA" id="ARBA00004141"/>
    </source>
</evidence>
<dbReference type="InterPro" id="IPR004869">
    <property type="entry name" value="MMPL_dom"/>
</dbReference>
<feature type="region of interest" description="Disordered" evidence="6">
    <location>
        <begin position="877"/>
        <end position="927"/>
    </location>
</feature>
<proteinExistence type="inferred from homology"/>
<feature type="transmembrane region" description="Helical" evidence="7">
    <location>
        <begin position="362"/>
        <end position="381"/>
    </location>
</feature>
<dbReference type="Pfam" id="PF03176">
    <property type="entry name" value="MMPL"/>
    <property type="match status" value="1"/>
</dbReference>
<evidence type="ECO:0000259" key="8">
    <source>
        <dbReference type="PROSITE" id="PS50156"/>
    </source>
</evidence>
<dbReference type="PANTHER" id="PTHR10796">
    <property type="entry name" value="PATCHED-RELATED"/>
    <property type="match status" value="1"/>
</dbReference>
<sequence>MAPQETPATIYEMNKVDNEKVVVKNDSSVAPNDGCCKKCTDRIILALEDFFGGLGRTIANNPIKVILIALAVSFLCMIGVVDFYDEKRQEKLWVAADSKSLEHADWVSDRYPPQSRQVAVIGEMANVLTPEGMAAVCEVDRLIKNIKNGTTDMNWDSICLNLAGAGGPVVCRPSTILMLWNYDCNIVKQLNQSQILAKVNDDTALQTLTGKINLDLLLGSIVRSNGDITGASATKMTYFLKNQEVYVESQGKNVDQKGEDWETEFSDVFIKQKVTGGFDKVYIFSFVSQQDESGGQISDDLKFLFVGYVLIIAYLGIMLGSFSRLDQKVWLALCGVLNIGLAIGIAYGLSSAFQLFSTPVHSVLPFLLLGIGVDDVFVIIQNWDNIGGPKNRDRSIAENVSLALRTAGVSILVTSITDVCAFLIGATTILPALRSFCIFAGIGVLAVFILTCTFYVAWLALDSRRQRDHRDACCCCASLPTDWQPLECSKRMYLQEFMRGTYSKAILSTPGRIVLMLVWAGLLAGGAYGLSQLKQDFDPEWFLPEDSNARIYSSVDDKYFSNDGIQAYAYIEDVDYFADQDKLVSMYNTLENNQYTVKGETQSWYQTYIAWMAANHAADLTNGKPSTKDIFYNRLDEFTKTQVGKVFEKEIKGNITEQKIEASRIKYKHIKLEGASVEVKAMDSVQDELAKITFTNDFSPFGYTRFYVGWETNKVISEELIRNLLLAGVIVFLVTLFLIANVWVSLLVLTCVVFTLINIAGYMHFWGLTVDTVTTIQLILAIGLSVDYSAHIGHGFMAAREGNRVQRAAHALEEIGPAVVHGGFSTFLAFVCLGASQSYVFSTFFKLFFLVVVFGMFHGVVYLPIVLSLVGPEPYASSEPSTPSASTTSAGKPPLPNNGVEMTDDKEPETKTAGVDNASFVEATLAS</sequence>
<name>A0A7M5XCD6_9CNID</name>
<feature type="domain" description="SSD" evidence="8">
    <location>
        <begin position="740"/>
        <end position="869"/>
    </location>
</feature>
<evidence type="ECO:0000313" key="10">
    <source>
        <dbReference type="Proteomes" id="UP000594262"/>
    </source>
</evidence>
<keyword evidence="5 7" id="KW-0472">Membrane</keyword>
<dbReference type="InterPro" id="IPR000731">
    <property type="entry name" value="SSD"/>
</dbReference>
<feature type="transmembrane region" description="Helical" evidence="7">
    <location>
        <begin position="720"/>
        <end position="739"/>
    </location>
</feature>
<keyword evidence="3 7" id="KW-0812">Transmembrane</keyword>
<feature type="transmembrane region" description="Helical" evidence="7">
    <location>
        <begin position="438"/>
        <end position="461"/>
    </location>
</feature>
<comment type="similarity">
    <text evidence="2">Belongs to the patched family.</text>
</comment>
<evidence type="ECO:0000313" key="9">
    <source>
        <dbReference type="EnsemblMetazoa" id="CLYHEMP021290.1"/>
    </source>
</evidence>
<evidence type="ECO:0000256" key="5">
    <source>
        <dbReference type="ARBA" id="ARBA00023136"/>
    </source>
</evidence>
<dbReference type="Pfam" id="PF12349">
    <property type="entry name" value="Sterol-sensing"/>
    <property type="match status" value="1"/>
</dbReference>
<dbReference type="EnsemblMetazoa" id="CLYHEMT021290.1">
    <property type="protein sequence ID" value="CLYHEMP021290.1"/>
    <property type="gene ID" value="CLYHEMG021290"/>
</dbReference>
<dbReference type="InterPro" id="IPR051697">
    <property type="entry name" value="Patched_domain-protein"/>
</dbReference>
<feature type="transmembrane region" description="Helical" evidence="7">
    <location>
        <begin position="303"/>
        <end position="322"/>
    </location>
</feature>
<evidence type="ECO:0000256" key="4">
    <source>
        <dbReference type="ARBA" id="ARBA00022989"/>
    </source>
</evidence>
<evidence type="ECO:0000256" key="2">
    <source>
        <dbReference type="ARBA" id="ARBA00005585"/>
    </source>
</evidence>
<dbReference type="Gene3D" id="1.20.1640.10">
    <property type="entry name" value="Multidrug efflux transporter AcrB transmembrane domain"/>
    <property type="match status" value="2"/>
</dbReference>
<protein>
    <recommendedName>
        <fullName evidence="8">SSD domain-containing protein</fullName>
    </recommendedName>
</protein>
<reference evidence="9" key="1">
    <citation type="submission" date="2021-01" db="UniProtKB">
        <authorList>
            <consortium name="EnsemblMetazoa"/>
        </authorList>
    </citation>
    <scope>IDENTIFICATION</scope>
</reference>
<dbReference type="PANTHER" id="PTHR10796:SF130">
    <property type="entry name" value="PATCHED DOMAIN-CONTAINING PROTEIN 3-LIKE PROTEIN"/>
    <property type="match status" value="1"/>
</dbReference>
<keyword evidence="4 7" id="KW-1133">Transmembrane helix</keyword>
<dbReference type="OrthoDB" id="6510177at2759"/>
<feature type="transmembrane region" description="Helical" evidence="7">
    <location>
        <begin position="778"/>
        <end position="797"/>
    </location>
</feature>
<dbReference type="AlphaFoldDB" id="A0A7M5XCD6"/>
<dbReference type="Proteomes" id="UP000594262">
    <property type="component" value="Unplaced"/>
</dbReference>
<dbReference type="GO" id="GO:0016020">
    <property type="term" value="C:membrane"/>
    <property type="evidence" value="ECO:0007669"/>
    <property type="project" value="UniProtKB-SubCell"/>
</dbReference>
<feature type="transmembrane region" description="Helical" evidence="7">
    <location>
        <begin position="402"/>
        <end position="426"/>
    </location>
</feature>
<feature type="transmembrane region" description="Helical" evidence="7">
    <location>
        <begin position="746"/>
        <end position="766"/>
    </location>
</feature>
<evidence type="ECO:0000256" key="7">
    <source>
        <dbReference type="SAM" id="Phobius"/>
    </source>
</evidence>
<dbReference type="InterPro" id="IPR053958">
    <property type="entry name" value="HMGCR/SNAP/NPC1-like_SSD"/>
</dbReference>
<keyword evidence="10" id="KW-1185">Reference proteome</keyword>
<feature type="compositionally biased region" description="Low complexity" evidence="6">
    <location>
        <begin position="877"/>
        <end position="892"/>
    </location>
</feature>
<comment type="subcellular location">
    <subcellularLocation>
        <location evidence="1">Membrane</location>
        <topology evidence="1">Multi-pass membrane protein</topology>
    </subcellularLocation>
</comment>
<dbReference type="PROSITE" id="PS50156">
    <property type="entry name" value="SSD"/>
    <property type="match status" value="2"/>
</dbReference>